<protein>
    <recommendedName>
        <fullName evidence="3">Type VI secretion system baseplate subunit TssK</fullName>
    </recommendedName>
</protein>
<reference evidence="1 2" key="1">
    <citation type="journal article" date="2006" name="Int. J. Syst. Evol. Microbiol.">
        <title>Costertonia aggregata gen. nov., sp. nov., a mesophilic marine bacterium of the family Flavobacteriaceae, isolated from a mature biofilm.</title>
        <authorList>
            <person name="Kwon K.K."/>
            <person name="Lee Y.K."/>
            <person name="Lee H.K."/>
        </authorList>
    </citation>
    <scope>NUCLEOTIDE SEQUENCE [LARGE SCALE GENOMIC DNA]</scope>
    <source>
        <strain evidence="1 2">KCCM 42265</strain>
    </source>
</reference>
<proteinExistence type="predicted"/>
<evidence type="ECO:0000313" key="2">
    <source>
        <dbReference type="Proteomes" id="UP000509302"/>
    </source>
</evidence>
<dbReference type="RefSeq" id="WP_179243127.1">
    <property type="nucleotide sequence ID" value="NZ_CP058595.1"/>
</dbReference>
<sequence length="380" mass="43164">MIEDIKNFKINWIDGMKISKEHFKSLQDFAHSRTKDAISIGIGLHGYGLLPSHLSDTKEYSVNIDAHKGLKISVKKLRAITPGGYRIEITQQTPSIKEDMIVEEFADKNFEDGYVLVNVNEADAVPFGEQDPKEIPPRYPHLAPSYSFTFINADSLQKSGLGVHQLPIAKIVKQGSTFSTDDNYIPPSNALGAHERLVDFYNTAENFVKVSEKCAILIVQKIMTKQSDNPIADAMHIVVDKVYPYLAQQVTYIKWEEYHIHPKKLLEIIVSLARTFKGAVDVSSPENKEQLFNYFGEWTDLKGGDYEKIFTDIINMPYNHLDINQNLELAYYFMNTIERLFTILTQVDYIGKRRDMGIFVNENIVSEKPGKSSGPSFLAE</sequence>
<name>A0A7H9ATQ0_9FLAO</name>
<evidence type="ECO:0000313" key="1">
    <source>
        <dbReference type="EMBL" id="QLG46848.1"/>
    </source>
</evidence>
<organism evidence="1 2">
    <name type="scientific">Costertonia aggregata</name>
    <dbReference type="NCBI Taxonomy" id="343403"/>
    <lineage>
        <taxon>Bacteria</taxon>
        <taxon>Pseudomonadati</taxon>
        <taxon>Bacteroidota</taxon>
        <taxon>Flavobacteriia</taxon>
        <taxon>Flavobacteriales</taxon>
        <taxon>Flavobacteriaceae</taxon>
        <taxon>Costertonia</taxon>
    </lineage>
</organism>
<dbReference type="EMBL" id="CP058595">
    <property type="protein sequence ID" value="QLG46848.1"/>
    <property type="molecule type" value="Genomic_DNA"/>
</dbReference>
<accession>A0A7H9ATQ0</accession>
<evidence type="ECO:0008006" key="3">
    <source>
        <dbReference type="Google" id="ProtNLM"/>
    </source>
</evidence>
<keyword evidence="2" id="KW-1185">Reference proteome</keyword>
<dbReference type="Proteomes" id="UP000509302">
    <property type="component" value="Chromosome"/>
</dbReference>
<dbReference type="KEGG" id="cagg:HYG79_16310"/>
<dbReference type="AlphaFoldDB" id="A0A7H9ATQ0"/>
<gene>
    <name evidence="1" type="ORF">HYG79_16310</name>
</gene>